<feature type="transmembrane region" description="Helical" evidence="1">
    <location>
        <begin position="46"/>
        <end position="67"/>
    </location>
</feature>
<keyword evidence="1" id="KW-0812">Transmembrane</keyword>
<reference evidence="3" key="1">
    <citation type="journal article" date="2019" name="Int. J. Syst. Evol. Microbiol.">
        <title>The Global Catalogue of Microorganisms (GCM) 10K type strain sequencing project: providing services to taxonomists for standard genome sequencing and annotation.</title>
        <authorList>
            <consortium name="The Broad Institute Genomics Platform"/>
            <consortium name="The Broad Institute Genome Sequencing Center for Infectious Disease"/>
            <person name="Wu L."/>
            <person name="Ma J."/>
        </authorList>
    </citation>
    <scope>NUCLEOTIDE SEQUENCE [LARGE SCALE GENOMIC DNA]</scope>
    <source>
        <strain evidence="3">CCM 7435</strain>
    </source>
</reference>
<dbReference type="Proteomes" id="UP001597299">
    <property type="component" value="Unassembled WGS sequence"/>
</dbReference>
<evidence type="ECO:0008006" key="4">
    <source>
        <dbReference type="Google" id="ProtNLM"/>
    </source>
</evidence>
<dbReference type="RefSeq" id="WP_213351879.1">
    <property type="nucleotide sequence ID" value="NZ_JAHBGB010000015.1"/>
</dbReference>
<name>A0ABW4YVC8_9HYPH</name>
<keyword evidence="1" id="KW-0472">Membrane</keyword>
<sequence>MTQAVKLKKGQFAPVPVPKGTNVAAEEPAQRSLPARILDFLLKNRLPAAAILGAVFVSLAYAVYIFGISSNLYMSETRFAIRQVKDGGASDLTTDSTAGSPERAELKASQQAAALAKGGSGGDADFEQNPFVITNFLMSRAFVRELMQQGWLQARFASRAVDPLSRLAPDATLEEAWRFWIRHVMAAVDRRANTVVFQVWAFTPEDAKATVEMMIKRSEALMNDIETRGRQDALDRARIELGRANEEYDKKLDQISDMRQLLSTVDPKQAAKMAQSSYFRFEAQRIMMERELQVLQTAEKANSPAANTLRQRAKSMVSEVDQIHNHLAGSEADVKAAVNALAAYEELDINRRFALMRVQIASLAVENAEMLLREHSYFIYTFIAPSLPTRAIQAWRTQQWVLVTFLAFVTALAVVTFGTLSRDSRY</sequence>
<keyword evidence="3" id="KW-1185">Reference proteome</keyword>
<organism evidence="2 3">
    <name type="scientific">Ancylobacter oerskovii</name>
    <dbReference type="NCBI Taxonomy" id="459519"/>
    <lineage>
        <taxon>Bacteria</taxon>
        <taxon>Pseudomonadati</taxon>
        <taxon>Pseudomonadota</taxon>
        <taxon>Alphaproteobacteria</taxon>
        <taxon>Hyphomicrobiales</taxon>
        <taxon>Xanthobacteraceae</taxon>
        <taxon>Ancylobacter</taxon>
    </lineage>
</organism>
<protein>
    <recommendedName>
        <fullName evidence="4">Capsular polysaccharide transport system permease protein</fullName>
    </recommendedName>
</protein>
<feature type="transmembrane region" description="Helical" evidence="1">
    <location>
        <begin position="400"/>
        <end position="420"/>
    </location>
</feature>
<gene>
    <name evidence="2" type="ORF">ACFSNC_08100</name>
</gene>
<comment type="caution">
    <text evidence="2">The sequence shown here is derived from an EMBL/GenBank/DDBJ whole genome shotgun (WGS) entry which is preliminary data.</text>
</comment>
<accession>A0ABW4YVC8</accession>
<evidence type="ECO:0000313" key="2">
    <source>
        <dbReference type="EMBL" id="MFD2140355.1"/>
    </source>
</evidence>
<evidence type="ECO:0000313" key="3">
    <source>
        <dbReference type="Proteomes" id="UP001597299"/>
    </source>
</evidence>
<keyword evidence="1" id="KW-1133">Transmembrane helix</keyword>
<dbReference type="EMBL" id="JBHUHD010000001">
    <property type="protein sequence ID" value="MFD2140355.1"/>
    <property type="molecule type" value="Genomic_DNA"/>
</dbReference>
<evidence type="ECO:0000256" key="1">
    <source>
        <dbReference type="SAM" id="Phobius"/>
    </source>
</evidence>
<proteinExistence type="predicted"/>